<dbReference type="AlphaFoldDB" id="M4VN66"/>
<evidence type="ECO:0000256" key="1">
    <source>
        <dbReference type="ARBA" id="ARBA00009437"/>
    </source>
</evidence>
<reference evidence="6 7" key="1">
    <citation type="journal article" date="2013" name="ISME J.">
        <title>By their genes ye shall know them: genomic signatures of predatory bacteria.</title>
        <authorList>
            <person name="Pasternak Z."/>
            <person name="Pietrokovski S."/>
            <person name="Rotem O."/>
            <person name="Gophna U."/>
            <person name="Lurie-Weinberger M.N."/>
            <person name="Jurkevitch E."/>
        </authorList>
    </citation>
    <scope>NUCLEOTIDE SEQUENCE [LARGE SCALE GENOMIC DNA]</scope>
    <source>
        <strain evidence="6 7">JSS</strain>
    </source>
</reference>
<evidence type="ECO:0000256" key="3">
    <source>
        <dbReference type="ARBA" id="ARBA00023125"/>
    </source>
</evidence>
<comment type="similarity">
    <text evidence="1">Belongs to the LysR transcriptional regulatory family.</text>
</comment>
<dbReference type="HOGENOM" id="CLU_039613_16_2_7"/>
<accession>M4VN66</accession>
<keyword evidence="4" id="KW-0804">Transcription</keyword>
<keyword evidence="2" id="KW-0805">Transcription regulation</keyword>
<dbReference type="InterPro" id="IPR058163">
    <property type="entry name" value="LysR-type_TF_proteobact-type"/>
</dbReference>
<evidence type="ECO:0000313" key="7">
    <source>
        <dbReference type="Proteomes" id="UP000012040"/>
    </source>
</evidence>
<dbReference type="Pfam" id="PF00126">
    <property type="entry name" value="HTH_1"/>
    <property type="match status" value="1"/>
</dbReference>
<dbReference type="SUPFAM" id="SSF46785">
    <property type="entry name" value="Winged helix' DNA-binding domain"/>
    <property type="match status" value="1"/>
</dbReference>
<evidence type="ECO:0000313" key="6">
    <source>
        <dbReference type="EMBL" id="AGH94514.1"/>
    </source>
</evidence>
<dbReference type="SUPFAM" id="SSF53850">
    <property type="entry name" value="Periplasmic binding protein-like II"/>
    <property type="match status" value="1"/>
</dbReference>
<feature type="domain" description="HTH lysR-type" evidence="5">
    <location>
        <begin position="14"/>
        <end position="71"/>
    </location>
</feature>
<dbReference type="KEGG" id="bex:A11Q_294"/>
<dbReference type="EMBL" id="CP003537">
    <property type="protein sequence ID" value="AGH94514.1"/>
    <property type="molecule type" value="Genomic_DNA"/>
</dbReference>
<dbReference type="GO" id="GO:0006351">
    <property type="term" value="P:DNA-templated transcription"/>
    <property type="evidence" value="ECO:0007669"/>
    <property type="project" value="TreeGrafter"/>
</dbReference>
<evidence type="ECO:0000256" key="2">
    <source>
        <dbReference type="ARBA" id="ARBA00023015"/>
    </source>
</evidence>
<dbReference type="PROSITE" id="PS50931">
    <property type="entry name" value="HTH_LYSR"/>
    <property type="match status" value="1"/>
</dbReference>
<name>M4VN66_9BACT</name>
<sequence length="311" mass="34918">MWKLYTVIRIIKNMNLDGIDVFVKVVQMGSFTAAAKALQMPVTTVSGKVAALEKRLGSTLLHRTTRQLNLTQAGEVFFNHCVKALDEITSAENELSLVRTEPEGLLRITTVNDMGHNLLPPLIRSYLKAYPKMSVELVLTGRLVDLARENVDLAIRAGPLKDSQLITKKFFTSRLSLWASAGYVKKHGLPQKIQDLSQHQFIQFSRMSSPLKLVRGGKTVEVPFQTRVIADDMNAIKSFILHGEGIGVLPSFVCEPEASAGKLIPVLDEWMQSEIQVSFVYLPQRFISLKVQSFIDWLQKHRPETCLQSRS</sequence>
<keyword evidence="7" id="KW-1185">Reference proteome</keyword>
<dbReference type="Proteomes" id="UP000012040">
    <property type="component" value="Chromosome"/>
</dbReference>
<protein>
    <recommendedName>
        <fullName evidence="5">HTH lysR-type domain-containing protein</fullName>
    </recommendedName>
</protein>
<organism evidence="6 7">
    <name type="scientific">Pseudobdellovibrio exovorus JSS</name>
    <dbReference type="NCBI Taxonomy" id="1184267"/>
    <lineage>
        <taxon>Bacteria</taxon>
        <taxon>Pseudomonadati</taxon>
        <taxon>Bdellovibrionota</taxon>
        <taxon>Bdellovibrionia</taxon>
        <taxon>Bdellovibrionales</taxon>
        <taxon>Pseudobdellovibrionaceae</taxon>
        <taxon>Pseudobdellovibrio</taxon>
    </lineage>
</organism>
<dbReference type="Gene3D" id="1.10.10.10">
    <property type="entry name" value="Winged helix-like DNA-binding domain superfamily/Winged helix DNA-binding domain"/>
    <property type="match status" value="1"/>
</dbReference>
<dbReference type="FunFam" id="1.10.10.10:FF:000001">
    <property type="entry name" value="LysR family transcriptional regulator"/>
    <property type="match status" value="1"/>
</dbReference>
<evidence type="ECO:0000259" key="5">
    <source>
        <dbReference type="PROSITE" id="PS50931"/>
    </source>
</evidence>
<dbReference type="GO" id="GO:0003700">
    <property type="term" value="F:DNA-binding transcription factor activity"/>
    <property type="evidence" value="ECO:0007669"/>
    <property type="project" value="InterPro"/>
</dbReference>
<dbReference type="InterPro" id="IPR036388">
    <property type="entry name" value="WH-like_DNA-bd_sf"/>
</dbReference>
<dbReference type="OrthoDB" id="5291518at2"/>
<dbReference type="CDD" id="cd08422">
    <property type="entry name" value="PBP2_CrgA_like"/>
    <property type="match status" value="1"/>
</dbReference>
<dbReference type="STRING" id="1184267.A11Q_294"/>
<dbReference type="InterPro" id="IPR005119">
    <property type="entry name" value="LysR_subst-bd"/>
</dbReference>
<keyword evidence="3" id="KW-0238">DNA-binding</keyword>
<dbReference type="InterPro" id="IPR036390">
    <property type="entry name" value="WH_DNA-bd_sf"/>
</dbReference>
<dbReference type="PANTHER" id="PTHR30537">
    <property type="entry name" value="HTH-TYPE TRANSCRIPTIONAL REGULATOR"/>
    <property type="match status" value="1"/>
</dbReference>
<evidence type="ECO:0000256" key="4">
    <source>
        <dbReference type="ARBA" id="ARBA00023163"/>
    </source>
</evidence>
<gene>
    <name evidence="6" type="ORF">A11Q_294</name>
</gene>
<dbReference type="RefSeq" id="WP_015469004.1">
    <property type="nucleotide sequence ID" value="NC_020813.1"/>
</dbReference>
<dbReference type="GO" id="GO:0043565">
    <property type="term" value="F:sequence-specific DNA binding"/>
    <property type="evidence" value="ECO:0007669"/>
    <property type="project" value="TreeGrafter"/>
</dbReference>
<dbReference type="Pfam" id="PF03466">
    <property type="entry name" value="LysR_substrate"/>
    <property type="match status" value="1"/>
</dbReference>
<dbReference type="Gene3D" id="3.40.190.290">
    <property type="match status" value="1"/>
</dbReference>
<dbReference type="eggNOG" id="COG0583">
    <property type="taxonomic scope" value="Bacteria"/>
</dbReference>
<dbReference type="PATRIC" id="fig|1184267.3.peg.295"/>
<dbReference type="PANTHER" id="PTHR30537:SF68">
    <property type="entry name" value="TRANSCRIPTIONAL REGULATOR-RELATED"/>
    <property type="match status" value="1"/>
</dbReference>
<dbReference type="InterPro" id="IPR000847">
    <property type="entry name" value="LysR_HTH_N"/>
</dbReference>
<proteinExistence type="inferred from homology"/>